<dbReference type="InterPro" id="IPR001789">
    <property type="entry name" value="Sig_transdc_resp-reg_receiver"/>
</dbReference>
<dbReference type="InterPro" id="IPR016032">
    <property type="entry name" value="Sig_transdc_resp-reg_C-effctor"/>
</dbReference>
<dbReference type="GO" id="GO:0006355">
    <property type="term" value="P:regulation of DNA-templated transcription"/>
    <property type="evidence" value="ECO:0007669"/>
    <property type="project" value="InterPro"/>
</dbReference>
<dbReference type="AlphaFoldDB" id="A0AAP2D301"/>
<dbReference type="InterPro" id="IPR039420">
    <property type="entry name" value="WalR-like"/>
</dbReference>
<organism evidence="9 11">
    <name type="scientific">Dickeya dianthicola</name>
    <dbReference type="NCBI Taxonomy" id="204039"/>
    <lineage>
        <taxon>Bacteria</taxon>
        <taxon>Pseudomonadati</taxon>
        <taxon>Pseudomonadota</taxon>
        <taxon>Gammaproteobacteria</taxon>
        <taxon>Enterobacterales</taxon>
        <taxon>Pectobacteriaceae</taxon>
        <taxon>Dickeya</taxon>
    </lineage>
</organism>
<dbReference type="PRINTS" id="PR00038">
    <property type="entry name" value="HTHLUXR"/>
</dbReference>
<accession>A0AAP2D301</accession>
<evidence type="ECO:0000313" key="11">
    <source>
        <dbReference type="Proteomes" id="UP000245055"/>
    </source>
</evidence>
<dbReference type="GO" id="GO:0003677">
    <property type="term" value="F:DNA binding"/>
    <property type="evidence" value="ECO:0007669"/>
    <property type="project" value="UniProtKB-KW"/>
</dbReference>
<dbReference type="SUPFAM" id="SSF52172">
    <property type="entry name" value="CheY-like"/>
    <property type="match status" value="1"/>
</dbReference>
<dbReference type="SMART" id="SM00448">
    <property type="entry name" value="REC"/>
    <property type="match status" value="1"/>
</dbReference>
<keyword evidence="1 6" id="KW-0597">Phosphoprotein</keyword>
<dbReference type="InterPro" id="IPR058245">
    <property type="entry name" value="NreC/VraR/RcsB-like_REC"/>
</dbReference>
<dbReference type="PROSITE" id="PS50043">
    <property type="entry name" value="HTH_LUXR_2"/>
    <property type="match status" value="1"/>
</dbReference>
<dbReference type="InterPro" id="IPR011006">
    <property type="entry name" value="CheY-like_superfamily"/>
</dbReference>
<dbReference type="Proteomes" id="UP000245055">
    <property type="component" value="Unassembled WGS sequence"/>
</dbReference>
<keyword evidence="12" id="KW-1185">Reference proteome</keyword>
<evidence type="ECO:0000256" key="1">
    <source>
        <dbReference type="ARBA" id="ARBA00022553"/>
    </source>
</evidence>
<dbReference type="InterPro" id="IPR000792">
    <property type="entry name" value="Tscrpt_reg_LuxR_C"/>
</dbReference>
<evidence type="ECO:0000256" key="4">
    <source>
        <dbReference type="ARBA" id="ARBA00023125"/>
    </source>
</evidence>
<sequence>MDRLIKLMIADDHVIMREGLKQIFALDDSLEVVAEAGTGAQVLAQLREIQVDLLLLDMSMPGICGEELIIRIVAQYPHLPILVLSMYSEPQIARRVLKSGALGYITKDKDPEALLSAIRRVAQGARYIDHSIAEQIVFADWHTRGDGSHELLTSREHQIMVMLAQGLGVNAIAETLAISNKTVSTHKSRLMEKMHFTTNADIVKYALSQRLIA</sequence>
<dbReference type="GeneID" id="49322279"/>
<evidence type="ECO:0000259" key="8">
    <source>
        <dbReference type="PROSITE" id="PS50110"/>
    </source>
</evidence>
<gene>
    <name evidence="10" type="ORF">D5077_03710</name>
    <name evidence="9" type="ORF">DF213_19130</name>
</gene>
<reference evidence="10 12" key="2">
    <citation type="submission" date="2018-09" db="EMBL/GenBank/DDBJ databases">
        <title>Phylogenetic diversity of Pectobacterium and Dickeya strains causing blackleg disease of potato in Morocco.</title>
        <authorList>
            <person name="Oulghazi S."/>
            <person name="Moumni M."/>
            <person name="Faure D."/>
        </authorList>
    </citation>
    <scope>NUCLEOTIDE SEQUENCE [LARGE SCALE GENOMIC DNA]</scope>
    <source>
        <strain evidence="10 12">S4.16.03.LID</strain>
    </source>
</reference>
<dbReference type="PANTHER" id="PTHR43214:SF41">
    <property type="entry name" value="NITRATE_NITRITE RESPONSE REGULATOR PROTEIN NARP"/>
    <property type="match status" value="1"/>
</dbReference>
<dbReference type="PROSITE" id="PS00622">
    <property type="entry name" value="HTH_LUXR_1"/>
    <property type="match status" value="1"/>
</dbReference>
<dbReference type="Gene3D" id="3.40.50.2300">
    <property type="match status" value="1"/>
</dbReference>
<dbReference type="Pfam" id="PF00072">
    <property type="entry name" value="Response_reg"/>
    <property type="match status" value="1"/>
</dbReference>
<evidence type="ECO:0000313" key="12">
    <source>
        <dbReference type="Proteomes" id="UP000266633"/>
    </source>
</evidence>
<evidence type="ECO:0000259" key="7">
    <source>
        <dbReference type="PROSITE" id="PS50043"/>
    </source>
</evidence>
<dbReference type="Pfam" id="PF00196">
    <property type="entry name" value="GerE"/>
    <property type="match status" value="1"/>
</dbReference>
<evidence type="ECO:0000256" key="5">
    <source>
        <dbReference type="ARBA" id="ARBA00023163"/>
    </source>
</evidence>
<dbReference type="PROSITE" id="PS50110">
    <property type="entry name" value="RESPONSE_REGULATORY"/>
    <property type="match status" value="1"/>
</dbReference>
<dbReference type="CDD" id="cd06170">
    <property type="entry name" value="LuxR_C_like"/>
    <property type="match status" value="1"/>
</dbReference>
<dbReference type="PANTHER" id="PTHR43214">
    <property type="entry name" value="TWO-COMPONENT RESPONSE REGULATOR"/>
    <property type="match status" value="1"/>
</dbReference>
<keyword evidence="5" id="KW-0804">Transcription</keyword>
<feature type="domain" description="HTH luxR-type" evidence="7">
    <location>
        <begin position="145"/>
        <end position="210"/>
    </location>
</feature>
<evidence type="ECO:0000256" key="2">
    <source>
        <dbReference type="ARBA" id="ARBA00023012"/>
    </source>
</evidence>
<evidence type="ECO:0000313" key="10">
    <source>
        <dbReference type="EMBL" id="RJL75930.1"/>
    </source>
</evidence>
<name>A0AAP2D301_9GAMM</name>
<dbReference type="RefSeq" id="WP_024106110.1">
    <property type="nucleotide sequence ID" value="NZ_CP031560.1"/>
</dbReference>
<keyword evidence="2" id="KW-0902">Two-component regulatory system</keyword>
<keyword evidence="3" id="KW-0805">Transcription regulation</keyword>
<dbReference type="SUPFAM" id="SSF46894">
    <property type="entry name" value="C-terminal effector domain of the bipartite response regulators"/>
    <property type="match status" value="1"/>
</dbReference>
<evidence type="ECO:0000256" key="3">
    <source>
        <dbReference type="ARBA" id="ARBA00023015"/>
    </source>
</evidence>
<dbReference type="GO" id="GO:0000160">
    <property type="term" value="P:phosphorelay signal transduction system"/>
    <property type="evidence" value="ECO:0007669"/>
    <property type="project" value="InterPro"/>
</dbReference>
<keyword evidence="4 9" id="KW-0238">DNA-binding</keyword>
<evidence type="ECO:0000256" key="6">
    <source>
        <dbReference type="PROSITE-ProRule" id="PRU00169"/>
    </source>
</evidence>
<comment type="caution">
    <text evidence="9">The sequence shown here is derived from an EMBL/GenBank/DDBJ whole genome shotgun (WGS) entry which is preliminary data.</text>
</comment>
<evidence type="ECO:0000313" key="9">
    <source>
        <dbReference type="EMBL" id="PWD69859.1"/>
    </source>
</evidence>
<reference evidence="9 11" key="1">
    <citation type="submission" date="2018-05" db="EMBL/GenBank/DDBJ databases">
        <title>Genomic diversity of pathogens causing Blackleg of Potato in Pakistan.</title>
        <authorList>
            <person name="Sarfraz S."/>
            <person name="Riaz K."/>
            <person name="Oulghazi S."/>
            <person name="Cigna J."/>
            <person name="Sahi S.T."/>
            <person name="Khan S.H."/>
            <person name="Hameed A."/>
            <person name="Faure D."/>
        </authorList>
    </citation>
    <scope>NUCLEOTIDE SEQUENCE [LARGE SCALE GENOMIC DNA]</scope>
    <source>
        <strain evidence="9 11">SS70</strain>
    </source>
</reference>
<proteinExistence type="predicted"/>
<protein>
    <submittedName>
        <fullName evidence="9">DNA-binding response regulator</fullName>
    </submittedName>
</protein>
<dbReference type="CDD" id="cd17535">
    <property type="entry name" value="REC_NarL-like"/>
    <property type="match status" value="1"/>
</dbReference>
<dbReference type="EMBL" id="QZDO01000009">
    <property type="protein sequence ID" value="RJL75930.1"/>
    <property type="molecule type" value="Genomic_DNA"/>
</dbReference>
<feature type="domain" description="Response regulatory" evidence="8">
    <location>
        <begin position="6"/>
        <end position="122"/>
    </location>
</feature>
<feature type="modified residue" description="4-aspartylphosphate" evidence="6">
    <location>
        <position position="57"/>
    </location>
</feature>
<dbReference type="Proteomes" id="UP000266633">
    <property type="component" value="Unassembled WGS sequence"/>
</dbReference>
<dbReference type="EMBL" id="QESZ01000033">
    <property type="protein sequence ID" value="PWD69859.1"/>
    <property type="molecule type" value="Genomic_DNA"/>
</dbReference>
<dbReference type="SMART" id="SM00421">
    <property type="entry name" value="HTH_LUXR"/>
    <property type="match status" value="1"/>
</dbReference>